<protein>
    <recommendedName>
        <fullName evidence="2">DNA-binding protein</fullName>
    </recommendedName>
</protein>
<evidence type="ECO:0000313" key="1">
    <source>
        <dbReference type="EMBL" id="MPL70259.1"/>
    </source>
</evidence>
<comment type="caution">
    <text evidence="1">The sequence shown here is derived from an EMBL/GenBank/DDBJ whole genome shotgun (WGS) entry which is preliminary data.</text>
</comment>
<accession>A0A644TUD2</accession>
<dbReference type="AlphaFoldDB" id="A0A644TUD2"/>
<dbReference type="EMBL" id="VSSQ01000052">
    <property type="protein sequence ID" value="MPL70259.1"/>
    <property type="molecule type" value="Genomic_DNA"/>
</dbReference>
<gene>
    <name evidence="1" type="ORF">SDC9_16014</name>
</gene>
<name>A0A644TUD2_9ZZZZ</name>
<reference evidence="1" key="1">
    <citation type="submission" date="2019-08" db="EMBL/GenBank/DDBJ databases">
        <authorList>
            <person name="Kucharzyk K."/>
            <person name="Murdoch R.W."/>
            <person name="Higgins S."/>
            <person name="Loffler F."/>
        </authorList>
    </citation>
    <scope>NUCLEOTIDE SEQUENCE</scope>
</reference>
<proteinExistence type="predicted"/>
<organism evidence="1">
    <name type="scientific">bioreactor metagenome</name>
    <dbReference type="NCBI Taxonomy" id="1076179"/>
    <lineage>
        <taxon>unclassified sequences</taxon>
        <taxon>metagenomes</taxon>
        <taxon>ecological metagenomes</taxon>
    </lineage>
</organism>
<evidence type="ECO:0008006" key="2">
    <source>
        <dbReference type="Google" id="ProtNLM"/>
    </source>
</evidence>
<sequence>MDAKQLPHEIQDLPELFQRMYEAAPAEIVPLEWVARQAGYRNVGSIHNKISEGSGPISFISGKRRVCDRKDAVLWIHGQTRQTFRGGHYES</sequence>